<sequence>MTAISGVSQTPPHKPLSKKKHGAIFQLLLRHIVRGAVTSTQDPEEYSAFSQGISGEMPNGGDVILAACNDNYYRLFAVDLIQSIELLGIPQRLHLHLLEPSKAILDEATQLRATLKHVQLTFTVDSCVLADRLAYRTVYYTAARFLLAPILLNEGVERLLIIDVDAVMNKSPWQFFSDKAAFRSGGFIFRPEKRKHWYRVLASAVFFNNSGGSVRLAETLARSLAQTFRYKPKYHIDQILPY</sequence>
<evidence type="ECO:0000313" key="1">
    <source>
        <dbReference type="EMBL" id="GAJ94475.1"/>
    </source>
</evidence>
<evidence type="ECO:0008006" key="3">
    <source>
        <dbReference type="Google" id="ProtNLM"/>
    </source>
</evidence>
<dbReference type="InterPro" id="IPR029044">
    <property type="entry name" value="Nucleotide-diphossugar_trans"/>
</dbReference>
<protein>
    <recommendedName>
        <fullName evidence="3">Nucleotide-diphospho-sugar transferase domain-containing protein</fullName>
    </recommendedName>
</protein>
<proteinExistence type="predicted"/>
<reference evidence="1 2" key="1">
    <citation type="submission" date="2014-05" db="EMBL/GenBank/DDBJ databases">
        <title>Whole genome shotgun sequence of Rhizobium rhizogenes NBRC 13257.</title>
        <authorList>
            <person name="Katano-Makiyama Y."/>
            <person name="Hosoyama A."/>
            <person name="Hashimoto M."/>
            <person name="Hosoyama Y."/>
            <person name="Noguchi M."/>
            <person name="Tsuchikane K."/>
            <person name="Kimura A."/>
            <person name="Ohji S."/>
            <person name="Ichikawa N."/>
            <person name="Yamazoe A."/>
            <person name="Fujita N."/>
        </authorList>
    </citation>
    <scope>NUCLEOTIDE SEQUENCE [LARGE SCALE GENOMIC DNA]</scope>
    <source>
        <strain evidence="1 2">NBRC 13257</strain>
    </source>
</reference>
<dbReference type="EMBL" id="BAYX01000008">
    <property type="protein sequence ID" value="GAJ94475.1"/>
    <property type="molecule type" value="Genomic_DNA"/>
</dbReference>
<dbReference type="AlphaFoldDB" id="A0AA87Q7M3"/>
<evidence type="ECO:0000313" key="2">
    <source>
        <dbReference type="Proteomes" id="UP000026941"/>
    </source>
</evidence>
<comment type="caution">
    <text evidence="1">The sequence shown here is derived from an EMBL/GenBank/DDBJ whole genome shotgun (WGS) entry which is preliminary data.</text>
</comment>
<accession>A0AA87Q7M3</accession>
<gene>
    <name evidence="1" type="ORF">RRH01S_08_02130</name>
</gene>
<dbReference type="SUPFAM" id="SSF53448">
    <property type="entry name" value="Nucleotide-diphospho-sugar transferases"/>
    <property type="match status" value="1"/>
</dbReference>
<dbReference type="Proteomes" id="UP000026941">
    <property type="component" value="Unassembled WGS sequence"/>
</dbReference>
<name>A0AA87Q7M3_RHIRH</name>
<organism evidence="1 2">
    <name type="scientific">Rhizobium rhizogenes NBRC 13257</name>
    <dbReference type="NCBI Taxonomy" id="1220581"/>
    <lineage>
        <taxon>Bacteria</taxon>
        <taxon>Pseudomonadati</taxon>
        <taxon>Pseudomonadota</taxon>
        <taxon>Alphaproteobacteria</taxon>
        <taxon>Hyphomicrobiales</taxon>
        <taxon>Rhizobiaceae</taxon>
        <taxon>Rhizobium/Agrobacterium group</taxon>
        <taxon>Rhizobium</taxon>
    </lineage>
</organism>